<protein>
    <recommendedName>
        <fullName evidence="1">Tc1-like transposase DDE domain-containing protein</fullName>
    </recommendedName>
</protein>
<dbReference type="KEGG" id="ctes:O987_16435"/>
<evidence type="ECO:0000259" key="1">
    <source>
        <dbReference type="Pfam" id="PF13358"/>
    </source>
</evidence>
<proteinExistence type="predicted"/>
<evidence type="ECO:0000313" key="2">
    <source>
        <dbReference type="EMBL" id="AIJ47401.1"/>
    </source>
</evidence>
<reference evidence="2 3" key="1">
    <citation type="journal article" date="2014" name="Genome Announc.">
        <title>Complete Genome Sequence of Polychlorinated Biphenyl Degrader Comamonas testosteroni TK102 (NBRC 109938).</title>
        <authorList>
            <person name="Fukuda K."/>
            <person name="Hosoyama A."/>
            <person name="Tsuchikane K."/>
            <person name="Ohji S."/>
            <person name="Yamazoe A."/>
            <person name="Fujita N."/>
            <person name="Shintani M."/>
            <person name="Kimbara K."/>
        </authorList>
    </citation>
    <scope>NUCLEOTIDE SEQUENCE [LARGE SCALE GENOMIC DNA]</scope>
    <source>
        <strain evidence="2">TK102</strain>
    </source>
</reference>
<dbReference type="Proteomes" id="UP000028782">
    <property type="component" value="Chromosome"/>
</dbReference>
<organism evidence="2 3">
    <name type="scientific">Comamonas testosteroni TK102</name>
    <dbReference type="NCBI Taxonomy" id="1392005"/>
    <lineage>
        <taxon>Bacteria</taxon>
        <taxon>Pseudomonadati</taxon>
        <taxon>Pseudomonadota</taxon>
        <taxon>Betaproteobacteria</taxon>
        <taxon>Burkholderiales</taxon>
        <taxon>Comamonadaceae</taxon>
        <taxon>Comamonas</taxon>
    </lineage>
</organism>
<dbReference type="EMBL" id="CP006704">
    <property type="protein sequence ID" value="AIJ47401.1"/>
    <property type="molecule type" value="Genomic_DNA"/>
</dbReference>
<evidence type="ECO:0000313" key="3">
    <source>
        <dbReference type="Proteomes" id="UP000028782"/>
    </source>
</evidence>
<dbReference type="HOGENOM" id="CLU_056788_6_0_4"/>
<sequence length="125" mass="14254">MRQEVRRQAEYGRRVRLIFQHEGRFCLLGTPRQCWVPRGSRPIVGARLNARPCTAFAAVSTHDGVIDSLVLPWANAETMQVFLAEMARRHAVDFIMMVMDQAGWHIAGHLDVPQNMRLEFLPALS</sequence>
<name>A0A076PRR3_COMTE</name>
<gene>
    <name evidence="2" type="ORF">O987_16435</name>
</gene>
<dbReference type="Pfam" id="PF13358">
    <property type="entry name" value="DDE_3"/>
    <property type="match status" value="1"/>
</dbReference>
<feature type="domain" description="Tc1-like transposase DDE" evidence="1">
    <location>
        <begin position="17"/>
        <end position="124"/>
    </location>
</feature>
<dbReference type="AlphaFoldDB" id="A0A076PRR3"/>
<dbReference type="InterPro" id="IPR038717">
    <property type="entry name" value="Tc1-like_DDE_dom"/>
</dbReference>
<accession>A0A076PRR3</accession>